<proteinExistence type="predicted"/>
<keyword evidence="1" id="KW-0732">Signal</keyword>
<dbReference type="AlphaFoldDB" id="A0A7S3K689"/>
<reference evidence="2" key="1">
    <citation type="submission" date="2021-01" db="EMBL/GenBank/DDBJ databases">
        <authorList>
            <person name="Corre E."/>
            <person name="Pelletier E."/>
            <person name="Niang G."/>
            <person name="Scheremetjew M."/>
            <person name="Finn R."/>
            <person name="Kale V."/>
            <person name="Holt S."/>
            <person name="Cochrane G."/>
            <person name="Meng A."/>
            <person name="Brown T."/>
            <person name="Cohen L."/>
        </authorList>
    </citation>
    <scope>NUCLEOTIDE SEQUENCE</scope>
    <source>
        <strain evidence="2">CCMP1510</strain>
    </source>
</reference>
<sequence length="458" mass="51191">MLLLVLFLPFVCVAKKNSFSCVKTTKKHCDGVCTVSIEIVKGNNTMTTAADEGARSHRFVLSYLMKSTRLREVFGVNATTARYFSVISNLRGEDSTISHGLYFTAREGRARFIDANGIIIKGGQLFTTALYFAPSKEDISQNHHSARLHSLGTIIDDYSVSHNINIIREGTTGHLVGLGGAYAHGNRRSRVDAYFAHGLSNLVSRRWLSGSASTNSVETSCYKIQRNVLDGGHDGCYEARHGFHLINSSRKFCQFDGKHSLVHKGSQYYLYSRMNMRSRGGRFIQVARSVEDDVTGSWLPYKSISFADYDEHANIRQAKKYFGNIYFGAINLNPVNNKTLIGLFPVSAQRKTGRTTFEYGYIGMAISCDGIHFSKLVSLIEVPLVLDGRPIDMPVDGFAISKNGKISFFVHRNLPGVADEHPEVNAEASVIAQYEISRSRLERYTYLEIKKMSNYCPY</sequence>
<accession>A0A7S3K689</accession>
<name>A0A7S3K689_9STRA</name>
<feature type="signal peptide" evidence="1">
    <location>
        <begin position="1"/>
        <end position="18"/>
    </location>
</feature>
<gene>
    <name evidence="2" type="ORF">ALAG00032_LOCUS15101</name>
</gene>
<dbReference type="EMBL" id="HBIJ01023007">
    <property type="protein sequence ID" value="CAE0374298.1"/>
    <property type="molecule type" value="Transcribed_RNA"/>
</dbReference>
<feature type="chain" id="PRO_5031510896" evidence="1">
    <location>
        <begin position="19"/>
        <end position="458"/>
    </location>
</feature>
<protein>
    <submittedName>
        <fullName evidence="2">Uncharacterized protein</fullName>
    </submittedName>
</protein>
<evidence type="ECO:0000256" key="1">
    <source>
        <dbReference type="SAM" id="SignalP"/>
    </source>
</evidence>
<evidence type="ECO:0000313" key="2">
    <source>
        <dbReference type="EMBL" id="CAE0374298.1"/>
    </source>
</evidence>
<organism evidence="2">
    <name type="scientific">Aureoumbra lagunensis</name>
    <dbReference type="NCBI Taxonomy" id="44058"/>
    <lineage>
        <taxon>Eukaryota</taxon>
        <taxon>Sar</taxon>
        <taxon>Stramenopiles</taxon>
        <taxon>Ochrophyta</taxon>
        <taxon>Pelagophyceae</taxon>
        <taxon>Pelagomonadales</taxon>
        <taxon>Aureoumbra</taxon>
    </lineage>
</organism>